<sequence length="67" mass="7777">MERKTAVCMFEFDMYICLDDVCALERFVCWHQKEKMDEEELGCFMLALGGATLGKDEPPSLPPWRSQ</sequence>
<proteinExistence type="predicted"/>
<accession>A0AAN9QB41</accession>
<evidence type="ECO:0000313" key="2">
    <source>
        <dbReference type="Proteomes" id="UP001367508"/>
    </source>
</evidence>
<evidence type="ECO:0000313" key="1">
    <source>
        <dbReference type="EMBL" id="KAK7328444.1"/>
    </source>
</evidence>
<reference evidence="1 2" key="1">
    <citation type="submission" date="2024-01" db="EMBL/GenBank/DDBJ databases">
        <title>The genomes of 5 underutilized Papilionoideae crops provide insights into root nodulation and disease resistanc.</title>
        <authorList>
            <person name="Jiang F."/>
        </authorList>
    </citation>
    <scope>NUCLEOTIDE SEQUENCE [LARGE SCALE GENOMIC DNA]</scope>
    <source>
        <strain evidence="1">LVBAO_FW01</strain>
        <tissue evidence="1">Leaves</tissue>
    </source>
</reference>
<dbReference type="EMBL" id="JAYMYQ010000005">
    <property type="protein sequence ID" value="KAK7328444.1"/>
    <property type="molecule type" value="Genomic_DNA"/>
</dbReference>
<organism evidence="1 2">
    <name type="scientific">Canavalia gladiata</name>
    <name type="common">Sword bean</name>
    <name type="synonym">Dolichos gladiatus</name>
    <dbReference type="NCBI Taxonomy" id="3824"/>
    <lineage>
        <taxon>Eukaryota</taxon>
        <taxon>Viridiplantae</taxon>
        <taxon>Streptophyta</taxon>
        <taxon>Embryophyta</taxon>
        <taxon>Tracheophyta</taxon>
        <taxon>Spermatophyta</taxon>
        <taxon>Magnoliopsida</taxon>
        <taxon>eudicotyledons</taxon>
        <taxon>Gunneridae</taxon>
        <taxon>Pentapetalae</taxon>
        <taxon>rosids</taxon>
        <taxon>fabids</taxon>
        <taxon>Fabales</taxon>
        <taxon>Fabaceae</taxon>
        <taxon>Papilionoideae</taxon>
        <taxon>50 kb inversion clade</taxon>
        <taxon>NPAAA clade</taxon>
        <taxon>indigoferoid/millettioid clade</taxon>
        <taxon>Phaseoleae</taxon>
        <taxon>Canavalia</taxon>
    </lineage>
</organism>
<keyword evidence="2" id="KW-1185">Reference proteome</keyword>
<gene>
    <name evidence="1" type="ORF">VNO77_22550</name>
</gene>
<name>A0AAN9QB41_CANGL</name>
<comment type="caution">
    <text evidence="1">The sequence shown here is derived from an EMBL/GenBank/DDBJ whole genome shotgun (WGS) entry which is preliminary data.</text>
</comment>
<dbReference type="AlphaFoldDB" id="A0AAN9QB41"/>
<protein>
    <submittedName>
        <fullName evidence="1">Uncharacterized protein</fullName>
    </submittedName>
</protein>
<dbReference type="Proteomes" id="UP001367508">
    <property type="component" value="Unassembled WGS sequence"/>
</dbReference>